<accession>A0A1Y6IZ64</accession>
<evidence type="ECO:0000313" key="5">
    <source>
        <dbReference type="Proteomes" id="UP001283366"/>
    </source>
</evidence>
<organism evidence="3 4">
    <name type="scientific">Vibrio mangrovi</name>
    <dbReference type="NCBI Taxonomy" id="474394"/>
    <lineage>
        <taxon>Bacteria</taxon>
        <taxon>Pseudomonadati</taxon>
        <taxon>Pseudomonadota</taxon>
        <taxon>Gammaproteobacteria</taxon>
        <taxon>Vibrionales</taxon>
        <taxon>Vibrionaceae</taxon>
        <taxon>Vibrio</taxon>
    </lineage>
</organism>
<feature type="region of interest" description="Disordered" evidence="1">
    <location>
        <begin position="300"/>
        <end position="323"/>
    </location>
</feature>
<dbReference type="SUPFAM" id="SSF55486">
    <property type="entry name" value="Metalloproteases ('zincins'), catalytic domain"/>
    <property type="match status" value="1"/>
</dbReference>
<dbReference type="AlphaFoldDB" id="A0A1Y6IZ64"/>
<dbReference type="RefSeq" id="WP_087482152.1">
    <property type="nucleotide sequence ID" value="NZ_AP024884.1"/>
</dbReference>
<dbReference type="Proteomes" id="UP001283366">
    <property type="component" value="Unassembled WGS sequence"/>
</dbReference>
<dbReference type="Gene3D" id="3.90.1240.10">
    <property type="entry name" value="Metalloproteases ('zincins'), catalytic domain like"/>
    <property type="match status" value="1"/>
</dbReference>
<keyword evidence="5" id="KW-1185">Reference proteome</keyword>
<dbReference type="Proteomes" id="UP000196125">
    <property type="component" value="Unassembled WGS sequence"/>
</dbReference>
<evidence type="ECO:0000313" key="4">
    <source>
        <dbReference type="Proteomes" id="UP000196125"/>
    </source>
</evidence>
<feature type="compositionally biased region" description="Polar residues" evidence="1">
    <location>
        <begin position="1"/>
        <end position="21"/>
    </location>
</feature>
<dbReference type="EMBL" id="FXXI01000008">
    <property type="protein sequence ID" value="SMS02130.1"/>
    <property type="molecule type" value="Genomic_DNA"/>
</dbReference>
<name>A0A1Y6IZ64_9VIBR</name>
<sequence>MSRITNDTIITVDHTPQSGQAGAQPLRHDVTPGTHMPVTPPHMSAGKEMQLRQLGQPMASGRHITAEMLETQKSDLKITSVATVPHAQNLAILRTLPKQSQNGEVAPTPSKKEDYPQNGAQMADFIADTRQHLTRLATTNSGQELLHALDKNMFGMPIPHKVAIQDPCLQQGIKATSTTFDALNASFQPQAANQIMPGYGSISLIDYQTDIMQRAGDGKHTGGTPLKVKEEVPFPPEVALGHELIHAVHNSQGLRESRNRIDGLSGEEANTVGLPTGERIFAHIPTENNLRADLDRQYYQDPEQNGGQLGPIPPRPKYSGKTV</sequence>
<evidence type="ECO:0000313" key="2">
    <source>
        <dbReference type="EMBL" id="MDW6005430.1"/>
    </source>
</evidence>
<dbReference type="Pfam" id="PF14891">
    <property type="entry name" value="Peptidase_M91"/>
    <property type="match status" value="1"/>
</dbReference>
<dbReference type="EMBL" id="JAWRCO010000002">
    <property type="protein sequence ID" value="MDW6005430.1"/>
    <property type="molecule type" value="Genomic_DNA"/>
</dbReference>
<gene>
    <name evidence="2" type="ORF">SBX37_21400</name>
    <name evidence="3" type="ORF">VIM7927_03448</name>
</gene>
<evidence type="ECO:0000313" key="3">
    <source>
        <dbReference type="EMBL" id="SMS02130.1"/>
    </source>
</evidence>
<proteinExistence type="predicted"/>
<feature type="region of interest" description="Disordered" evidence="1">
    <location>
        <begin position="1"/>
        <end position="30"/>
    </location>
</feature>
<protein>
    <submittedName>
        <fullName evidence="2">M91 family zinc metallopeptidase</fullName>
    </submittedName>
</protein>
<dbReference type="InterPro" id="IPR028208">
    <property type="entry name" value="Effector_pro_NleD-like"/>
</dbReference>
<reference evidence="3 4" key="1">
    <citation type="submission" date="2017-05" db="EMBL/GenBank/DDBJ databases">
        <authorList>
            <person name="Song R."/>
            <person name="Chenine A.L."/>
            <person name="Ruprecht R.M."/>
        </authorList>
    </citation>
    <scope>NUCLEOTIDE SEQUENCE [LARGE SCALE GENOMIC DNA]</scope>
    <source>
        <strain evidence="3 4">CECT 7927</strain>
    </source>
</reference>
<reference evidence="2 5" key="2">
    <citation type="submission" date="2023-11" db="EMBL/GenBank/DDBJ databases">
        <title>Plant-associative lifestyle of Vibrio porteresiae and its evolutionary dynamics.</title>
        <authorList>
            <person name="Rameshkumar N."/>
            <person name="Kirti K."/>
        </authorList>
    </citation>
    <scope>NUCLEOTIDE SEQUENCE [LARGE SCALE GENOMIC DNA]</scope>
    <source>
        <strain evidence="2 5">MSSRF38</strain>
    </source>
</reference>
<dbReference type="OrthoDB" id="5822147at2"/>
<evidence type="ECO:0000256" key="1">
    <source>
        <dbReference type="SAM" id="MobiDB-lite"/>
    </source>
</evidence>